<gene>
    <name evidence="7" type="ORF">CFH99_16780</name>
</gene>
<evidence type="ECO:0000256" key="1">
    <source>
        <dbReference type="ARBA" id="ARBA00004651"/>
    </source>
</evidence>
<evidence type="ECO:0000256" key="5">
    <source>
        <dbReference type="ARBA" id="ARBA00023136"/>
    </source>
</evidence>
<dbReference type="Proteomes" id="UP000662818">
    <property type="component" value="Chromosome"/>
</dbReference>
<keyword evidence="4 6" id="KW-1133">Transmembrane helix</keyword>
<keyword evidence="5 6" id="KW-0472">Membrane</keyword>
<evidence type="ECO:0000256" key="4">
    <source>
        <dbReference type="ARBA" id="ARBA00022989"/>
    </source>
</evidence>
<feature type="transmembrane region" description="Helical" evidence="6">
    <location>
        <begin position="282"/>
        <end position="307"/>
    </location>
</feature>
<evidence type="ECO:0000313" key="8">
    <source>
        <dbReference type="Proteomes" id="UP000662818"/>
    </source>
</evidence>
<feature type="transmembrane region" description="Helical" evidence="6">
    <location>
        <begin position="106"/>
        <end position="126"/>
    </location>
</feature>
<evidence type="ECO:0000313" key="7">
    <source>
        <dbReference type="EMBL" id="QSR27277.1"/>
    </source>
</evidence>
<name>A0ABX7PNH6_9ACTN</name>
<dbReference type="Pfam" id="PF02653">
    <property type="entry name" value="BPD_transp_2"/>
    <property type="match status" value="1"/>
</dbReference>
<evidence type="ECO:0000256" key="2">
    <source>
        <dbReference type="ARBA" id="ARBA00022475"/>
    </source>
</evidence>
<feature type="transmembrane region" description="Helical" evidence="6">
    <location>
        <begin position="192"/>
        <end position="214"/>
    </location>
</feature>
<dbReference type="RefSeq" id="WP_242530687.1">
    <property type="nucleotide sequence ID" value="NZ_CP022295.1"/>
</dbReference>
<feature type="transmembrane region" description="Helical" evidence="6">
    <location>
        <begin position="50"/>
        <end position="73"/>
    </location>
</feature>
<evidence type="ECO:0000256" key="3">
    <source>
        <dbReference type="ARBA" id="ARBA00022692"/>
    </source>
</evidence>
<evidence type="ECO:0000256" key="6">
    <source>
        <dbReference type="SAM" id="Phobius"/>
    </source>
</evidence>
<feature type="transmembrane region" description="Helical" evidence="6">
    <location>
        <begin position="245"/>
        <end position="270"/>
    </location>
</feature>
<feature type="transmembrane region" description="Helical" evidence="6">
    <location>
        <begin position="80"/>
        <end position="100"/>
    </location>
</feature>
<feature type="transmembrane region" description="Helical" evidence="6">
    <location>
        <begin position="9"/>
        <end position="30"/>
    </location>
</feature>
<dbReference type="EMBL" id="CP022295">
    <property type="protein sequence ID" value="QSR27277.1"/>
    <property type="molecule type" value="Genomic_DNA"/>
</dbReference>
<dbReference type="CDD" id="cd06580">
    <property type="entry name" value="TM_PBP1_transp_TpRbsC_like"/>
    <property type="match status" value="1"/>
</dbReference>
<keyword evidence="3 6" id="KW-0812">Transmembrane</keyword>
<protein>
    <submittedName>
        <fullName evidence="7">ABC transporter permease</fullName>
    </submittedName>
</protein>
<reference evidence="7 8" key="1">
    <citation type="submission" date="2017-06" db="EMBL/GenBank/DDBJ databases">
        <title>Complete Genome Sequence of the Soil Carbazole-Degrading Bacterium Nocardioides aromaticivorans IC177.</title>
        <authorList>
            <person name="Vejarano F."/>
            <person name="Suzuki-Minakuchi C."/>
            <person name="Ohtsubo Y."/>
            <person name="Tsuda M."/>
            <person name="Okada K."/>
            <person name="Nojiri H."/>
        </authorList>
    </citation>
    <scope>NUCLEOTIDE SEQUENCE [LARGE SCALE GENOMIC DNA]</scope>
    <source>
        <strain evidence="7 8">IC177</strain>
    </source>
</reference>
<proteinExistence type="predicted"/>
<keyword evidence="8" id="KW-1185">Reference proteome</keyword>
<accession>A0ABX7PNH6</accession>
<organism evidence="7 8">
    <name type="scientific">Nocardioides aromaticivorans</name>
    <dbReference type="NCBI Taxonomy" id="200618"/>
    <lineage>
        <taxon>Bacteria</taxon>
        <taxon>Bacillati</taxon>
        <taxon>Actinomycetota</taxon>
        <taxon>Actinomycetes</taxon>
        <taxon>Propionibacteriales</taxon>
        <taxon>Nocardioidaceae</taxon>
        <taxon>Nocardioides</taxon>
    </lineage>
</organism>
<feature type="transmembrane region" description="Helical" evidence="6">
    <location>
        <begin position="319"/>
        <end position="341"/>
    </location>
</feature>
<comment type="subcellular location">
    <subcellularLocation>
        <location evidence="1">Cell membrane</location>
        <topology evidence="1">Multi-pass membrane protein</topology>
    </subcellularLocation>
</comment>
<dbReference type="PANTHER" id="PTHR47089">
    <property type="entry name" value="ABC TRANSPORTER, PERMEASE PROTEIN"/>
    <property type="match status" value="1"/>
</dbReference>
<sequence length="347" mass="33895">MRRLSGTPAFAWVVAVGVAGAVGLALVAGTGTPLSVGTSALGDGMFGTPYAIGNALNGAAVLALVAVGFTIAFRAGLVNVGGEGQIAAGGIAATLAGLSLPDAWPAVVGVPLVLVSGFVGGALWALGPALLRALRDTSEVITTLLMNFVGTGLVALCVHEEALLRQPVTSAATLPQSSPLPSSARLPLIGPVAAQATAAILVAGAAVLVALVVLRWTATGTRLTAVGRSVPTARRLGLPVTRTQVTALCTAGGLAGVAGATLVATVPFVLKEGFTAGFGFAGLVVGLLAGRSIVAVAGIALAFGFLASGGINLQITAGVPASSVQIIQSVLVIVVAGAVILRERGTA</sequence>
<dbReference type="InterPro" id="IPR001851">
    <property type="entry name" value="ABC_transp_permease"/>
</dbReference>
<keyword evidence="2" id="KW-1003">Cell membrane</keyword>
<dbReference type="PANTHER" id="PTHR47089:SF1">
    <property type="entry name" value="GUANOSINE ABC TRANSPORTER PERMEASE PROTEIN NUPP"/>
    <property type="match status" value="1"/>
</dbReference>